<dbReference type="Pfam" id="PF02049">
    <property type="entry name" value="FliE"/>
    <property type="match status" value="1"/>
</dbReference>
<protein>
    <recommendedName>
        <fullName evidence="4 5">Flagellar hook-basal body complex protein FliE</fullName>
    </recommendedName>
</protein>
<name>A0A366EHF5_9BACI</name>
<evidence type="ECO:0000313" key="7">
    <source>
        <dbReference type="Proteomes" id="UP000252254"/>
    </source>
</evidence>
<dbReference type="PANTHER" id="PTHR34653">
    <property type="match status" value="1"/>
</dbReference>
<evidence type="ECO:0000256" key="2">
    <source>
        <dbReference type="ARBA" id="ARBA00009272"/>
    </source>
</evidence>
<dbReference type="GO" id="GO:0005198">
    <property type="term" value="F:structural molecule activity"/>
    <property type="evidence" value="ECO:0007669"/>
    <property type="project" value="UniProtKB-UniRule"/>
</dbReference>
<dbReference type="AlphaFoldDB" id="A0A366EHF5"/>
<evidence type="ECO:0000256" key="5">
    <source>
        <dbReference type="NCBIfam" id="TIGR00205"/>
    </source>
</evidence>
<keyword evidence="6" id="KW-0282">Flagellum</keyword>
<keyword evidence="6" id="KW-0966">Cell projection</keyword>
<proteinExistence type="inferred from homology"/>
<evidence type="ECO:0000313" key="6">
    <source>
        <dbReference type="EMBL" id="RBP01804.1"/>
    </source>
</evidence>
<dbReference type="EMBL" id="QNRI01000001">
    <property type="protein sequence ID" value="RBP01804.1"/>
    <property type="molecule type" value="Genomic_DNA"/>
</dbReference>
<dbReference type="PRINTS" id="PR01006">
    <property type="entry name" value="FLGHOOKFLIE"/>
</dbReference>
<evidence type="ECO:0000256" key="4">
    <source>
        <dbReference type="HAMAP-Rule" id="MF_00724"/>
    </source>
</evidence>
<evidence type="ECO:0000256" key="1">
    <source>
        <dbReference type="ARBA" id="ARBA00004117"/>
    </source>
</evidence>
<keyword evidence="6" id="KW-0969">Cilium</keyword>
<dbReference type="HAMAP" id="MF_00724">
    <property type="entry name" value="FliE"/>
    <property type="match status" value="1"/>
</dbReference>
<dbReference type="STRING" id="200904.GCA_900168775_01563"/>
<sequence length="102" mass="10861">MLTNIQALQATGQATNVASTSPKITPGEAQNKFASSLKGAIDQLNASQVASDVKTQALVNGEIDDLHDVMITAQKASITLNTAIEVQKKAVDAYKEMMRMQV</sequence>
<dbReference type="RefSeq" id="WP_113866620.1">
    <property type="nucleotide sequence ID" value="NZ_BAABQN010000001.1"/>
</dbReference>
<reference evidence="6 7" key="1">
    <citation type="submission" date="2018-06" db="EMBL/GenBank/DDBJ databases">
        <title>Genomic Encyclopedia of Type Strains, Phase IV (KMG-IV): sequencing the most valuable type-strain genomes for metagenomic binning, comparative biology and taxonomic classification.</title>
        <authorList>
            <person name="Goeker M."/>
        </authorList>
    </citation>
    <scope>NUCLEOTIDE SEQUENCE [LARGE SCALE GENOMIC DNA]</scope>
    <source>
        <strain evidence="6 7">DSM 15140</strain>
    </source>
</reference>
<evidence type="ECO:0000256" key="3">
    <source>
        <dbReference type="ARBA" id="ARBA00023143"/>
    </source>
</evidence>
<comment type="subcellular location">
    <subcellularLocation>
        <location evidence="1 4">Bacterial flagellum basal body</location>
    </subcellularLocation>
</comment>
<organism evidence="6 7">
    <name type="scientific">Paraliobacillus ryukyuensis</name>
    <dbReference type="NCBI Taxonomy" id="200904"/>
    <lineage>
        <taxon>Bacteria</taxon>
        <taxon>Bacillati</taxon>
        <taxon>Bacillota</taxon>
        <taxon>Bacilli</taxon>
        <taxon>Bacillales</taxon>
        <taxon>Bacillaceae</taxon>
        <taxon>Paraliobacillus</taxon>
    </lineage>
</organism>
<comment type="similarity">
    <text evidence="2 4">Belongs to the FliE family.</text>
</comment>
<dbReference type="GO" id="GO:0003774">
    <property type="term" value="F:cytoskeletal motor activity"/>
    <property type="evidence" value="ECO:0007669"/>
    <property type="project" value="InterPro"/>
</dbReference>
<dbReference type="GO" id="GO:0009425">
    <property type="term" value="C:bacterial-type flagellum basal body"/>
    <property type="evidence" value="ECO:0007669"/>
    <property type="project" value="UniProtKB-SubCell"/>
</dbReference>
<keyword evidence="3 4" id="KW-0975">Bacterial flagellum</keyword>
<accession>A0A366EHF5</accession>
<comment type="caution">
    <text evidence="6">The sequence shown here is derived from an EMBL/GenBank/DDBJ whole genome shotgun (WGS) entry which is preliminary data.</text>
</comment>
<dbReference type="OrthoDB" id="9812413at2"/>
<dbReference type="NCBIfam" id="TIGR00205">
    <property type="entry name" value="fliE"/>
    <property type="match status" value="1"/>
</dbReference>
<dbReference type="PANTHER" id="PTHR34653:SF1">
    <property type="entry name" value="FLAGELLAR HOOK-BASAL BODY COMPLEX PROTEIN FLIE"/>
    <property type="match status" value="1"/>
</dbReference>
<keyword evidence="7" id="KW-1185">Reference proteome</keyword>
<dbReference type="InterPro" id="IPR001624">
    <property type="entry name" value="FliE"/>
</dbReference>
<dbReference type="GO" id="GO:0071973">
    <property type="term" value="P:bacterial-type flagellum-dependent cell motility"/>
    <property type="evidence" value="ECO:0007669"/>
    <property type="project" value="InterPro"/>
</dbReference>
<dbReference type="Proteomes" id="UP000252254">
    <property type="component" value="Unassembled WGS sequence"/>
</dbReference>
<gene>
    <name evidence="4" type="primary">fliE</name>
    <name evidence="6" type="ORF">DES48_101548</name>
</gene>